<sequence length="424" mass="47622">MLIWQVFWRKLTTPAFKSAVLPTGSTLHRISERFTPSVEAQPDFNATALTHSVQRRGLANKFNRGFFEHVTDQTRVVRSCEEKIKRLEIQRQNLHMEFQEASKMGDGERQDRLRAASKRVKEAKNRCSQLRRTISFKVMEDLLKLPNKLRETESALPSESWFGHSSKCTVLSPGAIRTANLDNLIVYKDCGTFFTGQLATFTQEMSSLLTLLGREVKMVLGSTPRRCALSDLVRLPVAEACAWTPSLDEVIQLEHTKDDVFIPKEGGQTLINPYTRLCLVGSASLAAFVGTCHCGSLIIPIRVIEMCFTVALPQGSFFGCCLDKECPLPLRFLTLGNIYTYGKLRAVPAEELRRCEMSLWSLALVESGKPDIELASFSLLGDWVSRRAGFKTFDNSFPFMVIFRICNSPMLLLPARIGALEIKG</sequence>
<reference evidence="4" key="1">
    <citation type="submission" date="2017-02" db="UniProtKB">
        <authorList>
            <consortium name="WormBaseParasite"/>
        </authorList>
    </citation>
    <scope>IDENTIFICATION</scope>
</reference>
<proteinExistence type="predicted"/>
<protein>
    <submittedName>
        <fullName evidence="4">Seryl_tRNA_N domain-containing protein</fullName>
    </submittedName>
</protein>
<reference evidence="2 3" key="2">
    <citation type="submission" date="2018-11" db="EMBL/GenBank/DDBJ databases">
        <authorList>
            <consortium name="Pathogen Informatics"/>
        </authorList>
    </citation>
    <scope>NUCLEOTIDE SEQUENCE [LARGE SCALE GENOMIC DNA]</scope>
</reference>
<gene>
    <name evidence="2" type="ORF">TTAC_LOCUS1392</name>
</gene>
<dbReference type="AlphaFoldDB" id="A0A0R3WKY1"/>
<evidence type="ECO:0000313" key="2">
    <source>
        <dbReference type="EMBL" id="VDM17922.1"/>
    </source>
</evidence>
<name>A0A0R3WKY1_HYDTA</name>
<organism evidence="4">
    <name type="scientific">Hydatigena taeniaeformis</name>
    <name type="common">Feline tapeworm</name>
    <name type="synonym">Taenia taeniaeformis</name>
    <dbReference type="NCBI Taxonomy" id="6205"/>
    <lineage>
        <taxon>Eukaryota</taxon>
        <taxon>Metazoa</taxon>
        <taxon>Spiralia</taxon>
        <taxon>Lophotrochozoa</taxon>
        <taxon>Platyhelminthes</taxon>
        <taxon>Cestoda</taxon>
        <taxon>Eucestoda</taxon>
        <taxon>Cyclophyllidea</taxon>
        <taxon>Taeniidae</taxon>
        <taxon>Hydatigera</taxon>
    </lineage>
</organism>
<dbReference type="WBParaSite" id="TTAC_0000140501-mRNA-1">
    <property type="protein sequence ID" value="TTAC_0000140501-mRNA-1"/>
    <property type="gene ID" value="TTAC_0000140501"/>
</dbReference>
<accession>A0A0R3WKY1</accession>
<dbReference type="STRING" id="6205.A0A0R3WKY1"/>
<dbReference type="Proteomes" id="UP000274429">
    <property type="component" value="Unassembled WGS sequence"/>
</dbReference>
<dbReference type="OrthoDB" id="24683at2759"/>
<feature type="coiled-coil region" evidence="1">
    <location>
        <begin position="70"/>
        <end position="133"/>
    </location>
</feature>
<evidence type="ECO:0000313" key="3">
    <source>
        <dbReference type="Proteomes" id="UP000274429"/>
    </source>
</evidence>
<evidence type="ECO:0000313" key="4">
    <source>
        <dbReference type="WBParaSite" id="TTAC_0000140501-mRNA-1"/>
    </source>
</evidence>
<keyword evidence="1" id="KW-0175">Coiled coil</keyword>
<evidence type="ECO:0000256" key="1">
    <source>
        <dbReference type="SAM" id="Coils"/>
    </source>
</evidence>
<keyword evidence="3" id="KW-1185">Reference proteome</keyword>
<dbReference type="EMBL" id="UYWX01000293">
    <property type="protein sequence ID" value="VDM17922.1"/>
    <property type="molecule type" value="Genomic_DNA"/>
</dbReference>